<dbReference type="Gramene" id="CDF39455">
    <property type="protein sequence ID" value="CDF39455"/>
    <property type="gene ID" value="CHC_T00000278001"/>
</dbReference>
<keyword evidence="3" id="KW-0378">Hydrolase</keyword>
<sequence>MFLRSAIFLLCFVPILGFLCQENSPVYRFTIGDIRATVIYDGFLTFTTPPFFAPVEDVNASYSACFRSIDPLTLSQNVLVLDTEAGRVLIDPGARGGEEVPVLASAGLLFKNMRAAGIPPESIDHVFLTHGHADHVSGLLGLEGGPAFPNAKLYVGVTENRFWMTEPLPISEDHPLRDTLLYRDGVAPYAPSLQLVEEDSSPLPGFRFMSNTGHSPGHNYIEVESNGETLIVSGDTWESKPDQLQNPDWQIGTETDPPMARRSRVKLLRKVARNRSLVLSFHEAFPGLGHVVKSGRRSFDWVVAPPRNIGTGVVQKCFS</sequence>
<evidence type="ECO:0000259" key="6">
    <source>
        <dbReference type="SMART" id="SM00849"/>
    </source>
</evidence>
<dbReference type="OMA" id="GRGNQNV"/>
<dbReference type="EMBL" id="HG002036">
    <property type="protein sequence ID" value="CDF39455.1"/>
    <property type="molecule type" value="Genomic_DNA"/>
</dbReference>
<dbReference type="PANTHER" id="PTHR42978">
    <property type="entry name" value="QUORUM-QUENCHING LACTONASE YTNP-RELATED-RELATED"/>
    <property type="match status" value="1"/>
</dbReference>
<dbReference type="SMART" id="SM00849">
    <property type="entry name" value="Lactamase_B"/>
    <property type="match status" value="1"/>
</dbReference>
<dbReference type="PhylomeDB" id="R7QPZ0"/>
<dbReference type="InterPro" id="IPR001279">
    <property type="entry name" value="Metallo-B-lactamas"/>
</dbReference>
<reference evidence="8" key="1">
    <citation type="journal article" date="2013" name="Proc. Natl. Acad. Sci. U.S.A.">
        <title>Genome structure and metabolic features in the red seaweed Chondrus crispus shed light on evolution of the Archaeplastida.</title>
        <authorList>
            <person name="Collen J."/>
            <person name="Porcel B."/>
            <person name="Carre W."/>
            <person name="Ball S.G."/>
            <person name="Chaparro C."/>
            <person name="Tonon T."/>
            <person name="Barbeyron T."/>
            <person name="Michel G."/>
            <person name="Noel B."/>
            <person name="Valentin K."/>
            <person name="Elias M."/>
            <person name="Artiguenave F."/>
            <person name="Arun A."/>
            <person name="Aury J.M."/>
            <person name="Barbosa-Neto J.F."/>
            <person name="Bothwell J.H."/>
            <person name="Bouget F.Y."/>
            <person name="Brillet L."/>
            <person name="Cabello-Hurtado F."/>
            <person name="Capella-Gutierrez S."/>
            <person name="Charrier B."/>
            <person name="Cladiere L."/>
            <person name="Cock J.M."/>
            <person name="Coelho S.M."/>
            <person name="Colleoni C."/>
            <person name="Czjzek M."/>
            <person name="Da Silva C."/>
            <person name="Delage L."/>
            <person name="Denoeud F."/>
            <person name="Deschamps P."/>
            <person name="Dittami S.M."/>
            <person name="Gabaldon T."/>
            <person name="Gachon C.M."/>
            <person name="Groisillier A."/>
            <person name="Herve C."/>
            <person name="Jabbari K."/>
            <person name="Katinka M."/>
            <person name="Kloareg B."/>
            <person name="Kowalczyk N."/>
            <person name="Labadie K."/>
            <person name="Leblanc C."/>
            <person name="Lopez P.J."/>
            <person name="McLachlan D.H."/>
            <person name="Meslet-Cladiere L."/>
            <person name="Moustafa A."/>
            <person name="Nehr Z."/>
            <person name="Nyvall Collen P."/>
            <person name="Panaud O."/>
            <person name="Partensky F."/>
            <person name="Poulain J."/>
            <person name="Rensing S.A."/>
            <person name="Rousvoal S."/>
            <person name="Samson G."/>
            <person name="Symeonidi A."/>
            <person name="Weissenbach J."/>
            <person name="Zambounis A."/>
            <person name="Wincker P."/>
            <person name="Boyen C."/>
        </authorList>
    </citation>
    <scope>NUCLEOTIDE SEQUENCE [LARGE SCALE GENOMIC DNA]</scope>
    <source>
        <strain evidence="8">cv. Stackhouse</strain>
    </source>
</reference>
<dbReference type="CDD" id="cd07720">
    <property type="entry name" value="OPHC2-like_MBL-fold"/>
    <property type="match status" value="1"/>
</dbReference>
<comment type="similarity">
    <text evidence="1">Belongs to the metallo-beta-lactamase superfamily.</text>
</comment>
<feature type="domain" description="Metallo-beta-lactamase" evidence="6">
    <location>
        <begin position="75"/>
        <end position="282"/>
    </location>
</feature>
<organism evidence="7 8">
    <name type="scientific">Chondrus crispus</name>
    <name type="common">Carrageen Irish moss</name>
    <name type="synonym">Polymorpha crispa</name>
    <dbReference type="NCBI Taxonomy" id="2769"/>
    <lineage>
        <taxon>Eukaryota</taxon>
        <taxon>Rhodophyta</taxon>
        <taxon>Florideophyceae</taxon>
        <taxon>Rhodymeniophycidae</taxon>
        <taxon>Gigartinales</taxon>
        <taxon>Gigartinaceae</taxon>
        <taxon>Chondrus</taxon>
    </lineage>
</organism>
<dbReference type="InterPro" id="IPR036866">
    <property type="entry name" value="RibonucZ/Hydroxyglut_hydro"/>
</dbReference>
<feature type="chain" id="PRO_5004454809" description="Metallo-beta-lactamase domain-containing protein" evidence="5">
    <location>
        <begin position="18"/>
        <end position="319"/>
    </location>
</feature>
<accession>R7QPZ0</accession>
<proteinExistence type="inferred from homology"/>
<dbReference type="InterPro" id="IPR051013">
    <property type="entry name" value="MBL_superfamily_lactonases"/>
</dbReference>
<evidence type="ECO:0000256" key="4">
    <source>
        <dbReference type="ARBA" id="ARBA00022833"/>
    </source>
</evidence>
<dbReference type="RefSeq" id="XP_005719366.1">
    <property type="nucleotide sequence ID" value="XM_005719309.1"/>
</dbReference>
<keyword evidence="4" id="KW-0862">Zinc</keyword>
<evidence type="ECO:0000256" key="3">
    <source>
        <dbReference type="ARBA" id="ARBA00022801"/>
    </source>
</evidence>
<dbReference type="AlphaFoldDB" id="R7QPZ0"/>
<name>R7QPZ0_CHOCR</name>
<dbReference type="GO" id="GO:0046872">
    <property type="term" value="F:metal ion binding"/>
    <property type="evidence" value="ECO:0007669"/>
    <property type="project" value="UniProtKB-KW"/>
</dbReference>
<keyword evidence="5" id="KW-0732">Signal</keyword>
<evidence type="ECO:0000313" key="7">
    <source>
        <dbReference type="EMBL" id="CDF39455.1"/>
    </source>
</evidence>
<keyword evidence="8" id="KW-1185">Reference proteome</keyword>
<evidence type="ECO:0000313" key="8">
    <source>
        <dbReference type="Proteomes" id="UP000012073"/>
    </source>
</evidence>
<dbReference type="GeneID" id="17327086"/>
<dbReference type="Gene3D" id="3.60.15.10">
    <property type="entry name" value="Ribonuclease Z/Hydroxyacylglutathione hydrolase-like"/>
    <property type="match status" value="1"/>
</dbReference>
<gene>
    <name evidence="7" type="ORF">CHC_T00000278001</name>
</gene>
<dbReference type="Proteomes" id="UP000012073">
    <property type="component" value="Unassembled WGS sequence"/>
</dbReference>
<dbReference type="KEGG" id="ccp:CHC_T00000278001"/>
<keyword evidence="2" id="KW-0479">Metal-binding</keyword>
<evidence type="ECO:0000256" key="2">
    <source>
        <dbReference type="ARBA" id="ARBA00022723"/>
    </source>
</evidence>
<dbReference type="PANTHER" id="PTHR42978:SF6">
    <property type="entry name" value="QUORUM-QUENCHING LACTONASE YTNP-RELATED"/>
    <property type="match status" value="1"/>
</dbReference>
<dbReference type="SUPFAM" id="SSF56281">
    <property type="entry name" value="Metallo-hydrolase/oxidoreductase"/>
    <property type="match status" value="1"/>
</dbReference>
<protein>
    <recommendedName>
        <fullName evidence="6">Metallo-beta-lactamase domain-containing protein</fullName>
    </recommendedName>
</protein>
<evidence type="ECO:0000256" key="1">
    <source>
        <dbReference type="ARBA" id="ARBA00007749"/>
    </source>
</evidence>
<evidence type="ECO:0000256" key="5">
    <source>
        <dbReference type="SAM" id="SignalP"/>
    </source>
</evidence>
<dbReference type="GO" id="GO:0016787">
    <property type="term" value="F:hydrolase activity"/>
    <property type="evidence" value="ECO:0007669"/>
    <property type="project" value="UniProtKB-KW"/>
</dbReference>
<dbReference type="OrthoDB" id="10250730at2759"/>
<feature type="signal peptide" evidence="5">
    <location>
        <begin position="1"/>
        <end position="17"/>
    </location>
</feature>
<dbReference type="Pfam" id="PF00753">
    <property type="entry name" value="Lactamase_B"/>
    <property type="match status" value="1"/>
</dbReference>